<evidence type="ECO:0000256" key="3">
    <source>
        <dbReference type="PROSITE-ProRule" id="PRU00023"/>
    </source>
</evidence>
<dbReference type="Pfam" id="PF24883">
    <property type="entry name" value="NPHP3_N"/>
    <property type="match status" value="1"/>
</dbReference>
<dbReference type="Gene3D" id="3.40.50.300">
    <property type="entry name" value="P-loop containing nucleotide triphosphate hydrolases"/>
    <property type="match status" value="1"/>
</dbReference>
<feature type="repeat" description="ANK" evidence="3">
    <location>
        <begin position="1137"/>
        <end position="1169"/>
    </location>
</feature>
<dbReference type="GeneID" id="27677892"/>
<dbReference type="EMBL" id="JQFZ01000380">
    <property type="protein sequence ID" value="KGO49500.1"/>
    <property type="molecule type" value="Genomic_DNA"/>
</dbReference>
<accession>A0A0A2JAY3</accession>
<dbReference type="STRING" id="27334.A0A0A2JAY3"/>
<evidence type="ECO:0000256" key="4">
    <source>
        <dbReference type="SAM" id="MobiDB-lite"/>
    </source>
</evidence>
<feature type="repeat" description="ANK" evidence="3">
    <location>
        <begin position="759"/>
        <end position="797"/>
    </location>
</feature>
<dbReference type="Proteomes" id="UP000030143">
    <property type="component" value="Unassembled WGS sequence"/>
</dbReference>
<feature type="repeat" description="ANK" evidence="3">
    <location>
        <begin position="798"/>
        <end position="830"/>
    </location>
</feature>
<evidence type="ECO:0000256" key="2">
    <source>
        <dbReference type="ARBA" id="ARBA00023043"/>
    </source>
</evidence>
<name>A0A0A2JAY3_PENEN</name>
<dbReference type="SMART" id="SM00248">
    <property type="entry name" value="ANK"/>
    <property type="match status" value="24"/>
</dbReference>
<feature type="repeat" description="ANK" evidence="3">
    <location>
        <begin position="703"/>
        <end position="735"/>
    </location>
</feature>
<sequence length="2044" mass="227469">MMSSPSNSDGNDVVMVGLDDIRDFNIDNILPLPPTDIIEIRKWLQPTAYDLERGEYSRHRLSYLAGTGKWLTSTTTYQQWHQGEENGLLWVKGIPGSGKSVLAASIINQLQKDGIPVIFFFFRQIIDANHQPVAALRDWLCQLLDYSPPLQVKLKNYINDHRDLESLSPSDLWKDLKLALVTLPKVYCVTDALDEMDRGNDEFLHALVELGQWRPSNIKVFITSRPVSMVENSLRSFSIPQIRLEEKLVDLDIATYVQYKLRHSSIAPESWSIIEEAIPGRANGLFLYAKLSMDAFLEPGADAHEVLNVLPADLNVMYNNLLHEHAIRSAVPENLQLLVLQFVTHATRPLRILEIAEMARSVQGPTTYRNLKETKDLVRVACGPLLEILPDETVSVVHHSFTEFLKGFTRSSKSDDTTYPILEPGSTNKYLAIACLDYLRSGCLVHQRMKETANKWEYLDQKGEEKRELKLQFPFLEYAAHNWYIHICRAVSAGADMALVYHMLDTFFAEKQMFTAWRVMAWPRNATRGITALHVAAWAGLAGYAAHLLERGDDIEARDACQNTPLYWAATSGHGDVVQVLLANGADPNAEQKEGYNALHLAAKKNHAAVAKLLLAAGVDPLTPKTQEAPGRRCGNAPTSRGHTPLMYACFNGHVETVAEFLPFLENTCGSVQALNWAANAGQCAVVELIIQQPGADVNATYRGDTPLFRACFREDEKTICSLLRAGADPNIFCENARSEFARGMYVMRSSKTPEDPERGHVALHVLCGSGKRGGQALPACVNFLLQAGADVHVRSPTGKTALHYACEYHKADVVKKLIEAGADPTAEDDSGATPLHTEGQRDAELLPVLLGTGVVDINKAIGKTGKTPLLCRLQGFRLDRVLAFLEYKPDVNIADTLGNGPLHKIFTIYENHGGVIDALLSLGANPNAMNNEGNTPLHATSGKHSSFISELVNAGADLEARNHDGHTVLFKHANGDEQPFKTLIELGACLDTRDFNGRTLLHRCCNDTNRLDYLISLGLDPLTPDHQGNSLLIEIAAIKKNDKQPAIMKHLVALGLDIDQPNHRGRTTLHVLCSSVNLSSSSTEEDNWDYVLGVCKNLDPSDCYGVRPLHLAATISESHVVKLLNAGADMFKVTHEGMSVLHIAARTRQPNIVALFCSRLAELTVQDRTAFVNRQTKEGETALHYACRSGRPETVQVLLEAGADPTILDSGNRSPLRACAQFEAEEKLWSSHKKATRTDYLNAAGVLVSDHQRPFFDPPHRNEIHVPQYSEHDTVRLDEILDLLVRYGVLSPSDNCLQKAFDEAISNQYEYTVDCFLRLQYRIPEAQQCYLHYGLNYLISKSRLDATKAALRKYGDLDNISLFRRRDSTTFMRDLMFTRHYDLLEEGAKNLDSSELDRNRIFLLHSLVTWGYKELLEGICDKDAALRFDDHNWCREAEKKIICSGEYAEPLLVTACDRYLPNMDVVKLLVEKFGVSLNAQFRESSESMETKVAGGALHKLALGCSWWHVHEALPYLIKKGADLELRGDDGVTPLHAAMHPKHGPFRRNAVQILIESGADVNAVDANGETCLSKASNDLEITKLLIAHGAHVSAVAIFSAIEMGEIEILETLLSRGDYANVRRSDPVNPPEESEWRLNILDSEVSPLLFATIPALRSSSFDYDKPRSRSKDVDEKLLDARIMTTLLNHGADPFATFVGELSRPKKYNTVESDSDLDEPDISRPQPQSQIEPQRRTIIHEILKSEYLSGPFFQLPSLQLERRDSSGCTLLLAASKSCMTLNTKVDFIESGITITKTGFQELIERGADVMAQDNNGNTILHDIGSVTVDSELFKILKGVMIKNPGLLHKPNKKGETFFHLTLISGKFGLIDDLLEMGADPLQLDPSGNTALHHLAEYLNEEKPQAHFKRFIEAGLDINSRNLQGDTPLFKYIENGVVPPQTSWDCGCDEKKDDLTETIFDLFDEAGADFFARNNAGSTLLHLLATKKAGDWRGAKPPYNVVRRFKILMNRGLDPLAEDARQRTSLDVAAVCGSEHIMKLFARKPME</sequence>
<keyword evidence="1" id="KW-0677">Repeat</keyword>
<feature type="repeat" description="ANK" evidence="3">
    <location>
        <begin position="561"/>
        <end position="593"/>
    </location>
</feature>
<evidence type="ECO:0000313" key="6">
    <source>
        <dbReference type="EMBL" id="KGO49500.1"/>
    </source>
</evidence>
<organism evidence="6 7">
    <name type="scientific">Penicillium expansum</name>
    <name type="common">Blue mold rot fungus</name>
    <dbReference type="NCBI Taxonomy" id="27334"/>
    <lineage>
        <taxon>Eukaryota</taxon>
        <taxon>Fungi</taxon>
        <taxon>Dikarya</taxon>
        <taxon>Ascomycota</taxon>
        <taxon>Pezizomycotina</taxon>
        <taxon>Eurotiomycetes</taxon>
        <taxon>Eurotiomycetidae</taxon>
        <taxon>Eurotiales</taxon>
        <taxon>Aspergillaceae</taxon>
        <taxon>Penicillium</taxon>
    </lineage>
</organism>
<dbReference type="PANTHER" id="PTHR24123:SF33">
    <property type="entry name" value="PROTEIN HOS4"/>
    <property type="match status" value="1"/>
</dbReference>
<dbReference type="InterPro" id="IPR056884">
    <property type="entry name" value="NPHP3-like_N"/>
</dbReference>
<keyword evidence="7" id="KW-1185">Reference proteome</keyword>
<dbReference type="RefSeq" id="XP_016592913.1">
    <property type="nucleotide sequence ID" value="XM_016742473.1"/>
</dbReference>
<feature type="domain" description="Nephrocystin 3-like N-terminal" evidence="5">
    <location>
        <begin position="66"/>
        <end position="225"/>
    </location>
</feature>
<feature type="region of interest" description="Disordered" evidence="4">
    <location>
        <begin position="1708"/>
        <end position="1732"/>
    </location>
</feature>
<proteinExistence type="predicted"/>
<feature type="repeat" description="ANK" evidence="3">
    <location>
        <begin position="594"/>
        <end position="620"/>
    </location>
</feature>
<dbReference type="Pfam" id="PF12796">
    <property type="entry name" value="Ank_2"/>
    <property type="match status" value="5"/>
</dbReference>
<feature type="repeat" description="ANK" evidence="3">
    <location>
        <begin position="528"/>
        <end position="560"/>
    </location>
</feature>
<dbReference type="PRINTS" id="PR01415">
    <property type="entry name" value="ANKYRIN"/>
</dbReference>
<dbReference type="Gene3D" id="1.25.40.20">
    <property type="entry name" value="Ankyrin repeat-containing domain"/>
    <property type="match status" value="7"/>
</dbReference>
<dbReference type="InterPro" id="IPR002110">
    <property type="entry name" value="Ankyrin_rpt"/>
</dbReference>
<dbReference type="SUPFAM" id="SSF48403">
    <property type="entry name" value="Ankyrin repeat"/>
    <property type="match status" value="5"/>
</dbReference>
<feature type="repeat" description="ANK" evidence="3">
    <location>
        <begin position="1530"/>
        <end position="1566"/>
    </location>
</feature>
<feature type="repeat" description="ANK" evidence="3">
    <location>
        <begin position="1851"/>
        <end position="1883"/>
    </location>
</feature>
<evidence type="ECO:0000259" key="5">
    <source>
        <dbReference type="Pfam" id="PF24883"/>
    </source>
</evidence>
<dbReference type="PROSITE" id="PS50297">
    <property type="entry name" value="ANK_REP_REGION"/>
    <property type="match status" value="6"/>
</dbReference>
<dbReference type="VEuPathDB" id="FungiDB:PEXP_046520"/>
<keyword evidence="2 3" id="KW-0040">ANK repeat</keyword>
<dbReference type="InterPro" id="IPR036770">
    <property type="entry name" value="Ankyrin_rpt-contain_sf"/>
</dbReference>
<evidence type="ECO:0000313" key="7">
    <source>
        <dbReference type="Proteomes" id="UP000030143"/>
    </source>
</evidence>
<dbReference type="PROSITE" id="PS50088">
    <property type="entry name" value="ANK_REPEAT"/>
    <property type="match status" value="10"/>
</dbReference>
<feature type="repeat" description="ANK" evidence="3">
    <location>
        <begin position="1179"/>
        <end position="1211"/>
    </location>
</feature>
<gene>
    <name evidence="6" type="ORF">PEX2_051980</name>
</gene>
<dbReference type="PANTHER" id="PTHR24123">
    <property type="entry name" value="ANKYRIN REPEAT-CONTAINING"/>
    <property type="match status" value="1"/>
</dbReference>
<dbReference type="InterPro" id="IPR051165">
    <property type="entry name" value="Multifunctional_ANK_Repeat"/>
</dbReference>
<reference evidence="6 7" key="1">
    <citation type="journal article" date="2015" name="Mol. Plant Microbe Interact.">
        <title>Genome, transcriptome, and functional analyses of Penicillium expansum provide new insights into secondary metabolism and pathogenicity.</title>
        <authorList>
            <person name="Ballester A.R."/>
            <person name="Marcet-Houben M."/>
            <person name="Levin E."/>
            <person name="Sela N."/>
            <person name="Selma-Lazaro C."/>
            <person name="Carmona L."/>
            <person name="Wisniewski M."/>
            <person name="Droby S."/>
            <person name="Gonzalez-Candelas L."/>
            <person name="Gabaldon T."/>
        </authorList>
    </citation>
    <scope>NUCLEOTIDE SEQUENCE [LARGE SCALE GENOMIC DNA]</scope>
    <source>
        <strain evidence="6 7">MD-8</strain>
    </source>
</reference>
<dbReference type="HOGENOM" id="CLU_001540_1_0_1"/>
<dbReference type="Pfam" id="PF00023">
    <property type="entry name" value="Ank"/>
    <property type="match status" value="2"/>
</dbReference>
<dbReference type="SUPFAM" id="SSF52540">
    <property type="entry name" value="P-loop containing nucleoside triphosphate hydrolases"/>
    <property type="match status" value="1"/>
</dbReference>
<dbReference type="InterPro" id="IPR027417">
    <property type="entry name" value="P-loop_NTPase"/>
</dbReference>
<protein>
    <recommendedName>
        <fullName evidence="5">Nephrocystin 3-like N-terminal domain-containing protein</fullName>
    </recommendedName>
</protein>
<evidence type="ECO:0000256" key="1">
    <source>
        <dbReference type="ARBA" id="ARBA00022737"/>
    </source>
</evidence>
<comment type="caution">
    <text evidence="6">The sequence shown here is derived from an EMBL/GenBank/DDBJ whole genome shotgun (WGS) entry which is preliminary data.</text>
</comment>